<evidence type="ECO:0000256" key="4">
    <source>
        <dbReference type="ARBA" id="ARBA00022679"/>
    </source>
</evidence>
<keyword evidence="3 9" id="KW-0489">Methyltransferase</keyword>
<feature type="compositionally biased region" description="Basic and acidic residues" evidence="7">
    <location>
        <begin position="170"/>
        <end position="187"/>
    </location>
</feature>
<dbReference type="InterPro" id="IPR050082">
    <property type="entry name" value="RNA_methyltr_RlmE"/>
</dbReference>
<dbReference type="Proteomes" id="UP000002748">
    <property type="component" value="Unassembled WGS sequence"/>
</dbReference>
<evidence type="ECO:0000313" key="10">
    <source>
        <dbReference type="Proteomes" id="UP000002748"/>
    </source>
</evidence>
<organism evidence="9 10">
    <name type="scientific">Trichosporon asahii var. asahii (strain ATCC 90039 / CBS 2479 / JCM 2466 / KCTC 7840 / NBRC 103889/ NCYC 2677 / UAMH 7654)</name>
    <name type="common">Yeast</name>
    <dbReference type="NCBI Taxonomy" id="1186058"/>
    <lineage>
        <taxon>Eukaryota</taxon>
        <taxon>Fungi</taxon>
        <taxon>Dikarya</taxon>
        <taxon>Basidiomycota</taxon>
        <taxon>Agaricomycotina</taxon>
        <taxon>Tremellomycetes</taxon>
        <taxon>Trichosporonales</taxon>
        <taxon>Trichosporonaceae</taxon>
        <taxon>Trichosporon</taxon>
    </lineage>
</organism>
<comment type="caution">
    <text evidence="9">The sequence shown here is derived from an EMBL/GenBank/DDBJ whole genome shotgun (WGS) entry which is preliminary data.</text>
</comment>
<keyword evidence="2" id="KW-0698">rRNA processing</keyword>
<feature type="region of interest" description="Disordered" evidence="7">
    <location>
        <begin position="130"/>
        <end position="198"/>
    </location>
</feature>
<dbReference type="Pfam" id="PF01728">
    <property type="entry name" value="FtsJ"/>
    <property type="match status" value="1"/>
</dbReference>
<dbReference type="VEuPathDB" id="FungiDB:A1Q1_07548"/>
<accession>J4UI06</accession>
<dbReference type="GO" id="GO:0008650">
    <property type="term" value="F:rRNA (uridine-2'-O-)-methyltransferase activity"/>
    <property type="evidence" value="ECO:0007669"/>
    <property type="project" value="TreeGrafter"/>
</dbReference>
<sequence length="240" mass="25469">MFGTRSALKASSSGRWLARQARDPFVRARNAAQASLDFDEDTEALGIASEPLRARSGFKIQELDAKYRILRGNVVDLGAAPGGWSQVAARSKRVKKVVAVDLLPIDPMSGVKTLQGDFLTPEVQKAVRDLLRPGDGPTPSNKEKNTAEAAATPLSKSETPLLDSSGLSRGEQEAKADESEKTAEGRRTPQPKPAKADTVLSDMMAAMSGVKARDTQASLDLVEAATEFAHSVLKPGGAMA</sequence>
<evidence type="ECO:0000256" key="2">
    <source>
        <dbReference type="ARBA" id="ARBA00022552"/>
    </source>
</evidence>
<evidence type="ECO:0000256" key="3">
    <source>
        <dbReference type="ARBA" id="ARBA00022603"/>
    </source>
</evidence>
<dbReference type="KEGG" id="tasa:A1Q1_07548"/>
<dbReference type="EMBL" id="ALBS01000066">
    <property type="protein sequence ID" value="EJT51270.1"/>
    <property type="molecule type" value="Genomic_DNA"/>
</dbReference>
<dbReference type="PANTHER" id="PTHR10920">
    <property type="entry name" value="RIBOSOMAL RNA METHYLTRANSFERASE"/>
    <property type="match status" value="1"/>
</dbReference>
<dbReference type="InterPro" id="IPR029063">
    <property type="entry name" value="SAM-dependent_MTases_sf"/>
</dbReference>
<dbReference type="Gene3D" id="3.40.50.150">
    <property type="entry name" value="Vaccinia Virus protein VP39"/>
    <property type="match status" value="1"/>
</dbReference>
<gene>
    <name evidence="9" type="ORF">A1Q1_07548</name>
</gene>
<dbReference type="AlphaFoldDB" id="J4UI06"/>
<evidence type="ECO:0000256" key="7">
    <source>
        <dbReference type="SAM" id="MobiDB-lite"/>
    </source>
</evidence>
<dbReference type="OrthoDB" id="20105at2759"/>
<dbReference type="RefSeq" id="XP_014182418.1">
    <property type="nucleotide sequence ID" value="XM_014326943.1"/>
</dbReference>
<proteinExistence type="inferred from homology"/>
<evidence type="ECO:0000256" key="6">
    <source>
        <dbReference type="ARBA" id="ARBA00041184"/>
    </source>
</evidence>
<dbReference type="PANTHER" id="PTHR10920:SF18">
    <property type="entry name" value="RRNA METHYLTRANSFERASE 2, MITOCHONDRIAL"/>
    <property type="match status" value="1"/>
</dbReference>
<protein>
    <recommendedName>
        <fullName evidence="6">rRNA methyltransferase 2, mitochondrial</fullName>
    </recommendedName>
</protein>
<dbReference type="GO" id="GO:0005739">
    <property type="term" value="C:mitochondrion"/>
    <property type="evidence" value="ECO:0007669"/>
    <property type="project" value="TreeGrafter"/>
</dbReference>
<evidence type="ECO:0000256" key="5">
    <source>
        <dbReference type="ARBA" id="ARBA00022691"/>
    </source>
</evidence>
<dbReference type="InterPro" id="IPR002877">
    <property type="entry name" value="RNA_MeTrfase_FtsJ_dom"/>
</dbReference>
<evidence type="ECO:0000256" key="1">
    <source>
        <dbReference type="ARBA" id="ARBA00009258"/>
    </source>
</evidence>
<keyword evidence="5" id="KW-0949">S-adenosyl-L-methionine</keyword>
<name>J4UI06_TRIAS</name>
<dbReference type="GeneID" id="25991060"/>
<feature type="domain" description="Ribosomal RNA methyltransferase FtsJ" evidence="8">
    <location>
        <begin position="53"/>
        <end position="239"/>
    </location>
</feature>
<dbReference type="HOGENOM" id="CLU_009422_2_0_1"/>
<evidence type="ECO:0000313" key="9">
    <source>
        <dbReference type="EMBL" id="EJT51270.1"/>
    </source>
</evidence>
<keyword evidence="4 9" id="KW-0808">Transferase</keyword>
<dbReference type="SUPFAM" id="SSF53335">
    <property type="entry name" value="S-adenosyl-L-methionine-dependent methyltransferases"/>
    <property type="match status" value="1"/>
</dbReference>
<comment type="similarity">
    <text evidence="1">Belongs to the class I-like SAM-binding methyltransferase superfamily. RNA methyltransferase RlmE family.</text>
</comment>
<evidence type="ECO:0000259" key="8">
    <source>
        <dbReference type="Pfam" id="PF01728"/>
    </source>
</evidence>
<reference evidence="9 10" key="1">
    <citation type="journal article" date="2012" name="Eukaryot. Cell">
        <title>Draft genome sequence of CBS 2479, the standard type strain of Trichosporon asahii.</title>
        <authorList>
            <person name="Yang R.Y."/>
            <person name="Li H.T."/>
            <person name="Zhu H."/>
            <person name="Zhou G.P."/>
            <person name="Wang M."/>
            <person name="Wang L."/>
        </authorList>
    </citation>
    <scope>NUCLEOTIDE SEQUENCE [LARGE SCALE GENOMIC DNA]</scope>
    <source>
        <strain evidence="10">ATCC 90039 / CBS 2479 / JCM 2466 / KCTC 7840 / NCYC 2677 / UAMH 7654</strain>
    </source>
</reference>